<evidence type="ECO:0008006" key="2">
    <source>
        <dbReference type="Google" id="ProtNLM"/>
    </source>
</evidence>
<dbReference type="EMBL" id="MN739321">
    <property type="protein sequence ID" value="QHS98690.1"/>
    <property type="molecule type" value="Genomic_DNA"/>
</dbReference>
<evidence type="ECO:0000313" key="1">
    <source>
        <dbReference type="EMBL" id="QHS98690.1"/>
    </source>
</evidence>
<dbReference type="AlphaFoldDB" id="A0A6C0C2Q5"/>
<sequence>MNLQINTLDDFRRIIAHEPHYGGPILPYSQEEDFKELDELFKNKRVAIVGPSPSLIGKNKGKEIDSYDIVCKVGWMYNVDDGINYGEKFDVLFNGCFPDADPWGRRDKTINEINMDINIFTVNISKNSPLNKYKSIKNIICPIKPCIPGIRDVHNRDIWKHYNYLKKNLPNTNFYNVGLLSCLFDNTAKTRATLGTFSINYLLHSSAKEIGIYGFTWYNNESYHPEYGQQHLGTHGYSYDLEKNLLVELIKKSKKKIYLNEEVKNSLYL</sequence>
<name>A0A6C0C2Q5_9ZZZZ</name>
<accession>A0A6C0C2Q5</accession>
<protein>
    <recommendedName>
        <fullName evidence="2">Glycosyltransferase</fullName>
    </recommendedName>
</protein>
<organism evidence="1">
    <name type="scientific">viral metagenome</name>
    <dbReference type="NCBI Taxonomy" id="1070528"/>
    <lineage>
        <taxon>unclassified sequences</taxon>
        <taxon>metagenomes</taxon>
        <taxon>organismal metagenomes</taxon>
    </lineage>
</organism>
<reference evidence="1" key="1">
    <citation type="journal article" date="2020" name="Nature">
        <title>Giant virus diversity and host interactions through global metagenomics.</title>
        <authorList>
            <person name="Schulz F."/>
            <person name="Roux S."/>
            <person name="Paez-Espino D."/>
            <person name="Jungbluth S."/>
            <person name="Walsh D.A."/>
            <person name="Denef V.J."/>
            <person name="McMahon K.D."/>
            <person name="Konstantinidis K.T."/>
            <person name="Eloe-Fadrosh E.A."/>
            <person name="Kyrpides N.C."/>
            <person name="Woyke T."/>
        </authorList>
    </citation>
    <scope>NUCLEOTIDE SEQUENCE</scope>
    <source>
        <strain evidence="1">GVMAG-M-3300020185-18</strain>
    </source>
</reference>
<dbReference type="InterPro" id="IPR038578">
    <property type="entry name" value="GT29-like_sf"/>
</dbReference>
<proteinExistence type="predicted"/>
<dbReference type="Gene3D" id="3.90.1480.20">
    <property type="entry name" value="Glycosyl transferase family 29"/>
    <property type="match status" value="2"/>
</dbReference>